<evidence type="ECO:0000313" key="11">
    <source>
        <dbReference type="Proteomes" id="UP000886883"/>
    </source>
</evidence>
<evidence type="ECO:0000256" key="7">
    <source>
        <dbReference type="ARBA" id="ARBA00047343"/>
    </source>
</evidence>
<keyword evidence="6" id="KW-0342">GTP-binding</keyword>
<dbReference type="GO" id="GO:0005525">
    <property type="term" value="F:GTP binding"/>
    <property type="evidence" value="ECO:0007669"/>
    <property type="project" value="UniProtKB-KW"/>
</dbReference>
<name>A0A9D2MR17_9FIRM</name>
<evidence type="ECO:0000256" key="6">
    <source>
        <dbReference type="ARBA" id="ARBA00023134"/>
    </source>
</evidence>
<dbReference type="CDD" id="cd02509">
    <property type="entry name" value="GDP-M1P_Guanylyltransferase"/>
    <property type="match status" value="1"/>
</dbReference>
<dbReference type="GO" id="GO:0004475">
    <property type="term" value="F:mannose-1-phosphate guanylyltransferase (GTP) activity"/>
    <property type="evidence" value="ECO:0007669"/>
    <property type="project" value="UniProtKB-EC"/>
</dbReference>
<evidence type="ECO:0000256" key="2">
    <source>
        <dbReference type="ARBA" id="ARBA00012387"/>
    </source>
</evidence>
<dbReference type="AlphaFoldDB" id="A0A9D2MR17"/>
<feature type="domain" description="MannoseP isomerase/GMP-like beta-helix" evidence="9">
    <location>
        <begin position="292"/>
        <end position="346"/>
    </location>
</feature>
<comment type="caution">
    <text evidence="10">The sequence shown here is derived from an EMBL/GenBank/DDBJ whole genome shotgun (WGS) entry which is preliminary data.</text>
</comment>
<gene>
    <name evidence="10" type="ORF">H9763_07990</name>
</gene>
<dbReference type="SUPFAM" id="SSF159283">
    <property type="entry name" value="Guanosine diphospho-D-mannose pyrophosphorylase/mannose-6-phosphate isomerase linker domain"/>
    <property type="match status" value="1"/>
</dbReference>
<dbReference type="InterPro" id="IPR049577">
    <property type="entry name" value="GMPP_N"/>
</dbReference>
<comment type="catalytic activity">
    <reaction evidence="7">
        <text>alpha-D-mannose 1-phosphate + GTP + H(+) = GDP-alpha-D-mannose + diphosphate</text>
        <dbReference type="Rhea" id="RHEA:15229"/>
        <dbReference type="ChEBI" id="CHEBI:15378"/>
        <dbReference type="ChEBI" id="CHEBI:33019"/>
        <dbReference type="ChEBI" id="CHEBI:37565"/>
        <dbReference type="ChEBI" id="CHEBI:57527"/>
        <dbReference type="ChEBI" id="CHEBI:58409"/>
        <dbReference type="EC" id="2.7.7.13"/>
    </reaction>
</comment>
<dbReference type="PANTHER" id="PTHR46390">
    <property type="entry name" value="MANNOSE-1-PHOSPHATE GUANYLYLTRANSFERASE"/>
    <property type="match status" value="1"/>
</dbReference>
<comment type="similarity">
    <text evidence="1">Belongs to the mannose-6-phosphate isomerase type 2 family.</text>
</comment>
<accession>A0A9D2MR17</accession>
<evidence type="ECO:0000256" key="3">
    <source>
        <dbReference type="ARBA" id="ARBA00022679"/>
    </source>
</evidence>
<protein>
    <recommendedName>
        <fullName evidence="2">mannose-1-phosphate guanylyltransferase</fullName>
        <ecNumber evidence="2">2.7.7.13</ecNumber>
    </recommendedName>
</protein>
<evidence type="ECO:0000259" key="9">
    <source>
        <dbReference type="Pfam" id="PF22640"/>
    </source>
</evidence>
<evidence type="ECO:0000259" key="8">
    <source>
        <dbReference type="Pfam" id="PF00483"/>
    </source>
</evidence>
<dbReference type="InterPro" id="IPR005835">
    <property type="entry name" value="NTP_transferase_dom"/>
</dbReference>
<dbReference type="InterPro" id="IPR054566">
    <property type="entry name" value="ManC/GMP-like_b-helix"/>
</dbReference>
<dbReference type="Proteomes" id="UP000886883">
    <property type="component" value="Unassembled WGS sequence"/>
</dbReference>
<keyword evidence="4 10" id="KW-0548">Nucleotidyltransferase</keyword>
<organism evidence="10 11">
    <name type="scientific">Candidatus Eisenbergiella merdigallinarum</name>
    <dbReference type="NCBI Taxonomy" id="2838552"/>
    <lineage>
        <taxon>Bacteria</taxon>
        <taxon>Bacillati</taxon>
        <taxon>Bacillota</taxon>
        <taxon>Clostridia</taxon>
        <taxon>Lachnospirales</taxon>
        <taxon>Lachnospiraceae</taxon>
        <taxon>Eisenbergiella</taxon>
    </lineage>
</organism>
<reference evidence="10" key="1">
    <citation type="journal article" date="2021" name="PeerJ">
        <title>Extensive microbial diversity within the chicken gut microbiome revealed by metagenomics and culture.</title>
        <authorList>
            <person name="Gilroy R."/>
            <person name="Ravi A."/>
            <person name="Getino M."/>
            <person name="Pursley I."/>
            <person name="Horton D.L."/>
            <person name="Alikhan N.F."/>
            <person name="Baker D."/>
            <person name="Gharbi K."/>
            <person name="Hall N."/>
            <person name="Watson M."/>
            <person name="Adriaenssens E.M."/>
            <person name="Foster-Nyarko E."/>
            <person name="Jarju S."/>
            <person name="Secka A."/>
            <person name="Antonio M."/>
            <person name="Oren A."/>
            <person name="Chaudhuri R.R."/>
            <person name="La Ragione R."/>
            <person name="Hildebrand F."/>
            <person name="Pallen M.J."/>
        </authorList>
    </citation>
    <scope>NUCLEOTIDE SEQUENCE</scope>
    <source>
        <strain evidence="10">USAMLcec3-2134</strain>
    </source>
</reference>
<dbReference type="Pfam" id="PF22640">
    <property type="entry name" value="ManC_GMP_beta-helix"/>
    <property type="match status" value="1"/>
</dbReference>
<proteinExistence type="inferred from homology"/>
<dbReference type="GO" id="GO:0009298">
    <property type="term" value="P:GDP-mannose biosynthetic process"/>
    <property type="evidence" value="ECO:0007669"/>
    <property type="project" value="TreeGrafter"/>
</dbReference>
<dbReference type="PANTHER" id="PTHR46390:SF1">
    <property type="entry name" value="MANNOSE-1-PHOSPHATE GUANYLYLTRANSFERASE"/>
    <property type="match status" value="1"/>
</dbReference>
<evidence type="ECO:0000256" key="4">
    <source>
        <dbReference type="ARBA" id="ARBA00022695"/>
    </source>
</evidence>
<dbReference type="Gene3D" id="3.90.550.10">
    <property type="entry name" value="Spore Coat Polysaccharide Biosynthesis Protein SpsA, Chain A"/>
    <property type="match status" value="1"/>
</dbReference>
<evidence type="ECO:0000256" key="1">
    <source>
        <dbReference type="ARBA" id="ARBA00006115"/>
    </source>
</evidence>
<evidence type="ECO:0000256" key="5">
    <source>
        <dbReference type="ARBA" id="ARBA00022741"/>
    </source>
</evidence>
<sequence length="355" mass="39348">MRVYGVIMAGGGGTRFWPLSTKARPKQFLNLSGKDILVNETIDRQRGFIRREDIYIVTNESQAGLMLQETGGRIAADHILAEPAARNTAACIGYAAMELVKKQEDGIMCVFAADPHIRDEEEYTRVMKLAVKAAEETDALVTVGIRPTFPSTGYGYIKSIPVESRPWRAVEEFVEKPDADTARAYLEDGGYAWNSGMFVWKASTILRYFRELLPDIYACLEKIGDAMGTDREQEVIREVYPVIPKISVDYGIMERARGVLMLEGDFGWSDVGSFDSLDSVRTKDEAGNIASGETLFLDAKNCVVCGTHKLIAAVGVEDLIIAEGDNAVLVCPVSQAQRIKQVVERLEEEGRSRFL</sequence>
<dbReference type="EMBL" id="DWXE01000028">
    <property type="protein sequence ID" value="HJB91393.1"/>
    <property type="molecule type" value="Genomic_DNA"/>
</dbReference>
<dbReference type="InterPro" id="IPR029044">
    <property type="entry name" value="Nucleotide-diphossugar_trans"/>
</dbReference>
<keyword evidence="5" id="KW-0547">Nucleotide-binding</keyword>
<dbReference type="EC" id="2.7.7.13" evidence="2"/>
<dbReference type="InterPro" id="IPR051161">
    <property type="entry name" value="Mannose-6P_isomerase_type2"/>
</dbReference>
<dbReference type="FunFam" id="3.90.550.10:FF:000046">
    <property type="entry name" value="Mannose-1-phosphate guanylyltransferase (GDP)"/>
    <property type="match status" value="1"/>
</dbReference>
<feature type="domain" description="Nucleotidyl transferase" evidence="8">
    <location>
        <begin position="5"/>
        <end position="284"/>
    </location>
</feature>
<keyword evidence="3" id="KW-0808">Transferase</keyword>
<dbReference type="SUPFAM" id="SSF53448">
    <property type="entry name" value="Nucleotide-diphospho-sugar transferases"/>
    <property type="match status" value="1"/>
</dbReference>
<dbReference type="Pfam" id="PF00483">
    <property type="entry name" value="NTP_transferase"/>
    <property type="match status" value="1"/>
</dbReference>
<evidence type="ECO:0000313" key="10">
    <source>
        <dbReference type="EMBL" id="HJB91393.1"/>
    </source>
</evidence>
<reference evidence="10" key="2">
    <citation type="submission" date="2021-04" db="EMBL/GenBank/DDBJ databases">
        <authorList>
            <person name="Gilroy R."/>
        </authorList>
    </citation>
    <scope>NUCLEOTIDE SEQUENCE</scope>
    <source>
        <strain evidence="10">USAMLcec3-2134</strain>
    </source>
</reference>